<dbReference type="SUPFAM" id="SSF53335">
    <property type="entry name" value="S-adenosyl-L-methionine-dependent methyltransferases"/>
    <property type="match status" value="1"/>
</dbReference>
<dbReference type="OrthoDB" id="329835at2759"/>
<dbReference type="InterPro" id="IPR050091">
    <property type="entry name" value="PKS_NRPS_Biosynth_Enz"/>
</dbReference>
<name>H0EQ34_GLAL7</name>
<dbReference type="GO" id="GO:0006633">
    <property type="term" value="P:fatty acid biosynthetic process"/>
    <property type="evidence" value="ECO:0007669"/>
    <property type="project" value="InterPro"/>
</dbReference>
<dbReference type="InterPro" id="IPR014043">
    <property type="entry name" value="Acyl_transferase_dom"/>
</dbReference>
<evidence type="ECO:0000256" key="3">
    <source>
        <dbReference type="ARBA" id="ARBA00022679"/>
    </source>
</evidence>
<dbReference type="Pfam" id="PF21089">
    <property type="entry name" value="PKS_DH_N"/>
    <property type="match status" value="1"/>
</dbReference>
<evidence type="ECO:0000256" key="2">
    <source>
        <dbReference type="ARBA" id="ARBA00022553"/>
    </source>
</evidence>
<keyword evidence="6" id="KW-0511">Multifunctional enzyme</keyword>
<dbReference type="InterPro" id="IPR049900">
    <property type="entry name" value="PKS_mFAS_DH"/>
</dbReference>
<dbReference type="PROSITE" id="PS52019">
    <property type="entry name" value="PKS_MFAS_DH"/>
    <property type="match status" value="1"/>
</dbReference>
<sequence>MGPSSTTSSSDAPSTGVYTAITSPHAGDAYDEFPEPSTLDLIEPLAIVGFSLKFPEDATDADSFWDMLINGRNVSSEFPKDRLNIDSFNDPKNDRLGTISMRGGHFVKGDLGAFDAPFFSITPAEAAAMDPQQRTLLEVAYRALENAGSPIDALVGSDTSVHTGCFTADYANLMAKDPDQVHKYTATGTAATMLSNRINWFFDLKGTSVTLDSACSSSIVALDLACQGLWNHTTSMALVAGCNLINQDGHTPGITQPSQDSQAALIRSTYERAGLGLEDTRFFEAHGTGTAMGDPIEAGAIGSAFQDSGPKDEPLYIGSVKANIGHLEGAAGIAGLIKTVMVLEKGIIPPIAAFKNLNPKIDADFLRLKLWRENIETGSEVARPEIGFCVHRTRRAVARNGQGVAITLVDLLRSFGVSPTAVVGHSSGEIAAAYSVGAISCESALRIAYFRGIFATEVANTSRSKGRMMAVGLSVAAVQPYIDTVKDLPGDLYRLTVSCINSPGGVTISGDEQYIDILLANLQADKVFARKLQVTVAYHSAQMLEVAEKYGASIGTIEPGDYVPKLSAMVSSVTGQRATHSELQQPDYWVRNMTSPVKFSPALESMCLQKPEPVTKKLDGSHRKIIMVHDLLELGPHSALQGPIREILQKVNRAEDMKYYSALVRGRSALDTTFEALGQLYCRGYPVDIAKINRPTKSISQPMLLVDLPEYPFDHSKSYWFESRLSKSFRFRKHGYNPLLGTPVSDWNPLEGKWRHFLGGSDLPWVEDHKINGAILYPAAGMCIMAIEAARQMAEDRPIKAFEIKNATFHTALTIPISGKIETQFSLRPLRDASDKDNQWSDFRVDIYQDEKWIETSRGSIQVIYETEEQVVDHGRELKQELATIQEHHQHAAAFCGEPTDSVKLYEGLHGMSYQYGPAFKPITQLQVDKHGVAIGEVALNHASIEEREDPARPCVIHPTTLDGMLQMSLAALTEGGQKVVTTRIPTRIRNLVLDKSQKKVLLKLEGFETTTISNSDTSAQEEPESQRLCYGIHMKPDIELIAADKLTDYCDQVEVEVDPEQYFKQLHQLKLRYMSDALKELVKHPIAQDQIPTHFQKYIAWMHLQLAQGDFQDTDLNVDDIAQVDHQKALILRTGENLVPILRGEVDPLALFFKDDLMRKFYNMGHVRSTGFSKFAKYLDLLAHKNPTMKFLEVGAGTGATTEIILGNLTKGESVQYGRYDFSDISAGFFGPAQELFGEARNLNFLVLDVENDIEKQGVEVGSYDVVVAAHRLAKVLQSEGLGSNYQVLSLEKVAAIPAHELPSLVFLSELERPLLANLSEQSFGNLQQILNSAKEVLWVTEGGGTPQTANSGMSTGLARVLSTERGSLSIVTLHLESGEACLETELAEHASKIASVFRKSFHNSDHQSFESEYTEVDGLLQIPRIIEDTVLDNQVAQYCAPSQLESIEWRKAPPLKLSIGAPGLLDTLQFIEDDTYAIPMGPTEVEIQVKAVGVNFRDCLLALGRLDTGVFGCECSGIVSRVGSECTTFKPGDRVTVAYLNTYQTFVRAPQECVAPIPGFMSFVEAASVPTTFVTVYHGLVILAQLQKGESILIHAASGGTGQAAIQIAQHLGATIYVTVGTEEKKQHLKDTYGISDDQILFSRDISFAQGIKRLTKGRGVDVVLNSLSGESLAASWECVAPFGRFIEIGKKDIQSHNKISMSPFEENHLVKKSFGPVMELMGQKVLRPANPLVTYGIGNVEGAMRLMQSGKNIGKIVIEVDDEAEVQALIKAKPAYEFTRDATYLITGGLGGLGRSISRWMVARGARNLLLLGRSGATSAAAKSFMQDMEALGVTVMAPKCDIANLTALKEILEDCVKIMPPLQGCIHGAMVLRDAVFQTMPYTDWTTCITPKVHGAWNLHTLLPSNLKFFISLSSVCGTIGQGGQANYAAANTYLDALTHLRISQGLAATSIDLGPMLEEGFVAENAEIMRRFESVGTLTAVQIITALKPPADLTASGIEIPTWLTRPLFTHLHTIPSLTLSPTSSTSSTHFSFATAFTSVTSLSEASAIVTSELAKRLSKILSIPVSEMDEHRPIHGFGLDSLVAVELRNWFEREVRAEVAVFEILGGGVGGSLRGLGERGAGRSGFRGAW</sequence>
<dbReference type="Gene3D" id="3.40.50.720">
    <property type="entry name" value="NAD(P)-binding Rossmann-like Domain"/>
    <property type="match status" value="1"/>
</dbReference>
<dbReference type="Pfam" id="PF14765">
    <property type="entry name" value="PS-DH"/>
    <property type="match status" value="1"/>
</dbReference>
<dbReference type="InterPro" id="IPR036736">
    <property type="entry name" value="ACP-like_sf"/>
</dbReference>
<dbReference type="InterPro" id="IPR049551">
    <property type="entry name" value="PKS_DH_C"/>
</dbReference>
<dbReference type="SUPFAM" id="SSF55048">
    <property type="entry name" value="Probable ACP-binding domain of malonyl-CoA ACP transacylase"/>
    <property type="match status" value="1"/>
</dbReference>
<reference evidence="12 13" key="1">
    <citation type="journal article" date="2012" name="Eukaryot. Cell">
        <title>Genome sequence of the fungus Glarea lozoyensis: the first genome sequence of a species from the Helotiaceae family.</title>
        <authorList>
            <person name="Youssar L."/>
            <person name="Gruening B.A."/>
            <person name="Erxleben A."/>
            <person name="Guenther S."/>
            <person name="Huettel W."/>
        </authorList>
    </citation>
    <scope>NUCLEOTIDE SEQUENCE [LARGE SCALE GENOMIC DNA]</scope>
    <source>
        <strain evidence="13">ATCC 74030 / MF5533</strain>
    </source>
</reference>
<dbReference type="InterPro" id="IPR013968">
    <property type="entry name" value="PKS_KR"/>
</dbReference>
<feature type="region of interest" description="N-terminal hotdog fold" evidence="8">
    <location>
        <begin position="737"/>
        <end position="868"/>
    </location>
</feature>
<dbReference type="SUPFAM" id="SSF51735">
    <property type="entry name" value="NAD(P)-binding Rossmann-fold domains"/>
    <property type="match status" value="2"/>
</dbReference>
<dbReference type="PANTHER" id="PTHR43775:SF29">
    <property type="entry name" value="ASPERFURANONE POLYKETIDE SYNTHASE AFOG-RELATED"/>
    <property type="match status" value="1"/>
</dbReference>
<evidence type="ECO:0000259" key="10">
    <source>
        <dbReference type="PROSITE" id="PS52004"/>
    </source>
</evidence>
<dbReference type="InterPro" id="IPR016036">
    <property type="entry name" value="Malonyl_transacylase_ACP-bd"/>
</dbReference>
<protein>
    <submittedName>
        <fullName evidence="12">Putative Phthiocerol synthesis polyketide synthase type I PpsC</fullName>
    </submittedName>
</protein>
<dbReference type="PROSITE" id="PS00012">
    <property type="entry name" value="PHOSPHOPANTETHEINE"/>
    <property type="match status" value="1"/>
</dbReference>
<dbReference type="Gene3D" id="3.40.47.10">
    <property type="match status" value="2"/>
</dbReference>
<dbReference type="PANTHER" id="PTHR43775">
    <property type="entry name" value="FATTY ACID SYNTHASE"/>
    <property type="match status" value="1"/>
</dbReference>
<organism evidence="12 13">
    <name type="scientific">Glarea lozoyensis (strain ATCC 74030 / MF5533)</name>
    <dbReference type="NCBI Taxonomy" id="1104152"/>
    <lineage>
        <taxon>Eukaryota</taxon>
        <taxon>Fungi</taxon>
        <taxon>Dikarya</taxon>
        <taxon>Ascomycota</taxon>
        <taxon>Pezizomycotina</taxon>
        <taxon>Leotiomycetes</taxon>
        <taxon>Helotiales</taxon>
        <taxon>Helotiaceae</taxon>
        <taxon>Glarea</taxon>
    </lineage>
</organism>
<dbReference type="SUPFAM" id="SSF47336">
    <property type="entry name" value="ACP-like"/>
    <property type="match status" value="1"/>
</dbReference>
<feature type="domain" description="Ketosynthase family 3 (KS3)" evidence="10">
    <location>
        <begin position="42"/>
        <end position="413"/>
    </location>
</feature>
<feature type="region of interest" description="C-terminal hotdog fold" evidence="8">
    <location>
        <begin position="897"/>
        <end position="1044"/>
    </location>
</feature>
<dbReference type="PROSITE" id="PS50075">
    <property type="entry name" value="CARRIER"/>
    <property type="match status" value="1"/>
</dbReference>
<keyword evidence="13" id="KW-1185">Reference proteome</keyword>
<dbReference type="GO" id="GO:0004315">
    <property type="term" value="F:3-oxoacyl-[acyl-carrier-protein] synthase activity"/>
    <property type="evidence" value="ECO:0007669"/>
    <property type="project" value="InterPro"/>
</dbReference>
<dbReference type="InterPro" id="IPR020806">
    <property type="entry name" value="PKS_PP-bd"/>
</dbReference>
<dbReference type="InterPro" id="IPR020843">
    <property type="entry name" value="ER"/>
</dbReference>
<dbReference type="InterPro" id="IPR016039">
    <property type="entry name" value="Thiolase-like"/>
</dbReference>
<dbReference type="GO" id="GO:0016491">
    <property type="term" value="F:oxidoreductase activity"/>
    <property type="evidence" value="ECO:0007669"/>
    <property type="project" value="UniProtKB-KW"/>
</dbReference>
<dbReference type="Gene3D" id="3.10.129.110">
    <property type="entry name" value="Polyketide synthase dehydratase"/>
    <property type="match status" value="1"/>
</dbReference>
<dbReference type="CDD" id="cd05195">
    <property type="entry name" value="enoyl_red"/>
    <property type="match status" value="1"/>
</dbReference>
<evidence type="ECO:0000256" key="5">
    <source>
        <dbReference type="ARBA" id="ARBA00023002"/>
    </source>
</evidence>
<dbReference type="SMART" id="SM00825">
    <property type="entry name" value="PKS_KS"/>
    <property type="match status" value="1"/>
</dbReference>
<dbReference type="Pfam" id="PF23114">
    <property type="entry name" value="NAD-bd_HRPKS_sdrA"/>
    <property type="match status" value="1"/>
</dbReference>
<dbReference type="InterPro" id="IPR049552">
    <property type="entry name" value="PKS_DH_N"/>
</dbReference>
<dbReference type="Gene3D" id="1.10.1200.10">
    <property type="entry name" value="ACP-like"/>
    <property type="match status" value="1"/>
</dbReference>
<dbReference type="InterPro" id="IPR020807">
    <property type="entry name" value="PKS_DH"/>
</dbReference>
<dbReference type="Gene3D" id="3.40.50.150">
    <property type="entry name" value="Vaccinia Virus protein VP39"/>
    <property type="match status" value="1"/>
</dbReference>
<proteinExistence type="predicted"/>
<evidence type="ECO:0000256" key="4">
    <source>
        <dbReference type="ARBA" id="ARBA00022857"/>
    </source>
</evidence>
<keyword evidence="1" id="KW-0596">Phosphopantetheine</keyword>
<dbReference type="GO" id="GO:1901336">
    <property type="term" value="P:lactone biosynthetic process"/>
    <property type="evidence" value="ECO:0007669"/>
    <property type="project" value="UniProtKB-ARBA"/>
</dbReference>
<dbReference type="InterPro" id="IPR029063">
    <property type="entry name" value="SAM-dependent_MTases_sf"/>
</dbReference>
<dbReference type="CDD" id="cd00833">
    <property type="entry name" value="PKS"/>
    <property type="match status" value="1"/>
</dbReference>
<dbReference type="InterPro" id="IPR056501">
    <property type="entry name" value="NAD-bd_HRPKS_sdrA"/>
</dbReference>
<dbReference type="InterPro" id="IPR016035">
    <property type="entry name" value="Acyl_Trfase/lysoPLipase"/>
</dbReference>
<keyword evidence="4" id="KW-0521">NADP</keyword>
<dbReference type="Pfam" id="PF08659">
    <property type="entry name" value="KR"/>
    <property type="match status" value="1"/>
</dbReference>
<evidence type="ECO:0000313" key="12">
    <source>
        <dbReference type="EMBL" id="EHK99373.1"/>
    </source>
</evidence>
<dbReference type="SUPFAM" id="SSF53901">
    <property type="entry name" value="Thiolase-like"/>
    <property type="match status" value="1"/>
</dbReference>
<dbReference type="Pfam" id="PF23297">
    <property type="entry name" value="ACP_SdgA_C"/>
    <property type="match status" value="1"/>
</dbReference>
<dbReference type="HOGENOM" id="CLU_000022_31_1_1"/>
<dbReference type="InterPro" id="IPR057326">
    <property type="entry name" value="KR_dom"/>
</dbReference>
<dbReference type="SMART" id="SM00827">
    <property type="entry name" value="PKS_AT"/>
    <property type="match status" value="1"/>
</dbReference>
<dbReference type="InterPro" id="IPR020841">
    <property type="entry name" value="PKS_Beta-ketoAc_synthase_dom"/>
</dbReference>
<keyword evidence="7" id="KW-0012">Acyltransferase</keyword>
<dbReference type="SMART" id="SM00822">
    <property type="entry name" value="PKS_KR"/>
    <property type="match status" value="1"/>
</dbReference>
<dbReference type="SUPFAM" id="SSF52151">
    <property type="entry name" value="FabD/lysophospholipase-like"/>
    <property type="match status" value="1"/>
</dbReference>
<dbReference type="SMART" id="SM00829">
    <property type="entry name" value="PKS_ER"/>
    <property type="match status" value="1"/>
</dbReference>
<evidence type="ECO:0000256" key="8">
    <source>
        <dbReference type="PROSITE-ProRule" id="PRU01363"/>
    </source>
</evidence>
<dbReference type="EMBL" id="AGUE01000118">
    <property type="protein sequence ID" value="EHK99373.1"/>
    <property type="molecule type" value="Genomic_DNA"/>
</dbReference>
<dbReference type="SMART" id="SM00826">
    <property type="entry name" value="PKS_DH"/>
    <property type="match status" value="1"/>
</dbReference>
<dbReference type="InterPro" id="IPR013154">
    <property type="entry name" value="ADH-like_N"/>
</dbReference>
<evidence type="ECO:0000256" key="1">
    <source>
        <dbReference type="ARBA" id="ARBA00022450"/>
    </source>
</evidence>
<evidence type="ECO:0000256" key="7">
    <source>
        <dbReference type="ARBA" id="ARBA00023315"/>
    </source>
</evidence>
<accession>H0EQ34</accession>
<dbReference type="InParanoid" id="H0EQ34"/>
<dbReference type="InterPro" id="IPR001227">
    <property type="entry name" value="Ac_transferase_dom_sf"/>
</dbReference>
<dbReference type="PROSITE" id="PS00606">
    <property type="entry name" value="KS3_1"/>
    <property type="match status" value="1"/>
</dbReference>
<dbReference type="Pfam" id="PF00107">
    <property type="entry name" value="ADH_zinc_N"/>
    <property type="match status" value="1"/>
</dbReference>
<evidence type="ECO:0000313" key="13">
    <source>
        <dbReference type="Proteomes" id="UP000005446"/>
    </source>
</evidence>
<dbReference type="InterPro" id="IPR018201">
    <property type="entry name" value="Ketoacyl_synth_AS"/>
</dbReference>
<dbReference type="InterPro" id="IPR006162">
    <property type="entry name" value="Ppantetheine_attach_site"/>
</dbReference>
<dbReference type="GO" id="GO:0004312">
    <property type="term" value="F:fatty acid synthase activity"/>
    <property type="evidence" value="ECO:0007669"/>
    <property type="project" value="TreeGrafter"/>
</dbReference>
<dbReference type="Pfam" id="PF00698">
    <property type="entry name" value="Acyl_transf_1"/>
    <property type="match status" value="1"/>
</dbReference>
<dbReference type="Gene3D" id="3.40.366.10">
    <property type="entry name" value="Malonyl-Coenzyme A Acyl Carrier Protein, domain 2"/>
    <property type="match status" value="1"/>
</dbReference>
<dbReference type="GO" id="GO:0030639">
    <property type="term" value="P:polyketide biosynthetic process"/>
    <property type="evidence" value="ECO:0007669"/>
    <property type="project" value="UniProtKB-ARBA"/>
</dbReference>
<dbReference type="FunFam" id="3.40.50.720:FF:000209">
    <property type="entry name" value="Polyketide synthase Pks12"/>
    <property type="match status" value="1"/>
</dbReference>
<keyword evidence="5" id="KW-0560">Oxidoreductase</keyword>
<evidence type="ECO:0000256" key="6">
    <source>
        <dbReference type="ARBA" id="ARBA00023268"/>
    </source>
</evidence>
<dbReference type="Gene3D" id="3.90.180.10">
    <property type="entry name" value="Medium-chain alcohol dehydrogenases, catalytic domain"/>
    <property type="match status" value="1"/>
</dbReference>
<dbReference type="InterPro" id="IPR036291">
    <property type="entry name" value="NAD(P)-bd_dom_sf"/>
</dbReference>
<evidence type="ECO:0000259" key="9">
    <source>
        <dbReference type="PROSITE" id="PS50075"/>
    </source>
</evidence>
<dbReference type="InterPro" id="IPR014030">
    <property type="entry name" value="Ketoacyl_synth_N"/>
</dbReference>
<dbReference type="SMART" id="SM00823">
    <property type="entry name" value="PKS_PP"/>
    <property type="match status" value="1"/>
</dbReference>
<dbReference type="InterPro" id="IPR042104">
    <property type="entry name" value="PKS_dehydratase_sf"/>
</dbReference>
<comment type="caution">
    <text evidence="12">The sequence shown here is derived from an EMBL/GenBank/DDBJ whole genome shotgun (WGS) entry which is preliminary data.</text>
</comment>
<dbReference type="PROSITE" id="PS52004">
    <property type="entry name" value="KS3_2"/>
    <property type="match status" value="1"/>
</dbReference>
<dbReference type="GO" id="GO:0031177">
    <property type="term" value="F:phosphopantetheine binding"/>
    <property type="evidence" value="ECO:0007669"/>
    <property type="project" value="InterPro"/>
</dbReference>
<dbReference type="SUPFAM" id="SSF50129">
    <property type="entry name" value="GroES-like"/>
    <property type="match status" value="1"/>
</dbReference>
<feature type="active site" description="Proton donor; for dehydratase activity" evidence="8">
    <location>
        <position position="963"/>
    </location>
</feature>
<feature type="domain" description="PKS/mFAS DH" evidence="11">
    <location>
        <begin position="737"/>
        <end position="1044"/>
    </location>
</feature>
<evidence type="ECO:0000259" key="11">
    <source>
        <dbReference type="PROSITE" id="PS52019"/>
    </source>
</evidence>
<dbReference type="InterPro" id="IPR013149">
    <property type="entry name" value="ADH-like_C"/>
</dbReference>
<keyword evidence="3" id="KW-0808">Transferase</keyword>
<dbReference type="Pfam" id="PF00109">
    <property type="entry name" value="ketoacyl-synt"/>
    <property type="match status" value="1"/>
</dbReference>
<dbReference type="Pfam" id="PF08240">
    <property type="entry name" value="ADH_N"/>
    <property type="match status" value="1"/>
</dbReference>
<feature type="active site" description="Proton acceptor; for dehydratase activity" evidence="8">
    <location>
        <position position="769"/>
    </location>
</feature>
<keyword evidence="2" id="KW-0597">Phosphoprotein</keyword>
<dbReference type="InterPro" id="IPR009081">
    <property type="entry name" value="PP-bd_ACP"/>
</dbReference>
<feature type="domain" description="Carrier" evidence="9">
    <location>
        <begin position="2050"/>
        <end position="2127"/>
    </location>
</feature>
<dbReference type="Proteomes" id="UP000005446">
    <property type="component" value="Unassembled WGS sequence"/>
</dbReference>
<gene>
    <name evidence="12" type="ORF">M7I_4777</name>
</gene>
<dbReference type="InterPro" id="IPR011032">
    <property type="entry name" value="GroES-like_sf"/>
</dbReference>